<dbReference type="EMBL" id="SLWF01000032">
    <property type="protein sequence ID" value="TCN79586.1"/>
    <property type="molecule type" value="Genomic_DNA"/>
</dbReference>
<dbReference type="Pfam" id="PF14022">
    <property type="entry name" value="DUF4238"/>
    <property type="match status" value="1"/>
</dbReference>
<keyword evidence="2" id="KW-1185">Reference proteome</keyword>
<reference evidence="1 2" key="1">
    <citation type="submission" date="2019-03" db="EMBL/GenBank/DDBJ databases">
        <title>Freshwater and sediment microbial communities from various areas in North America, analyzing microbe dynamics in response to fracking.</title>
        <authorList>
            <person name="Lamendella R."/>
        </authorList>
    </citation>
    <scope>NUCLEOTIDE SEQUENCE [LARGE SCALE GENOMIC DNA]</scope>
    <source>
        <strain evidence="1 2">74A</strain>
    </source>
</reference>
<accession>A0A4V2RRP2</accession>
<gene>
    <name evidence="1" type="ORF">EDC91_1324</name>
</gene>
<dbReference type="OrthoDB" id="509512at2"/>
<protein>
    <submittedName>
        <fullName evidence="1">Uncharacterized protein DUF4238</fullName>
    </submittedName>
</protein>
<organism evidence="1 2">
    <name type="scientific">Shewanella fodinae</name>
    <dbReference type="NCBI Taxonomy" id="552357"/>
    <lineage>
        <taxon>Bacteria</taxon>
        <taxon>Pseudomonadati</taxon>
        <taxon>Pseudomonadota</taxon>
        <taxon>Gammaproteobacteria</taxon>
        <taxon>Alteromonadales</taxon>
        <taxon>Shewanellaceae</taxon>
        <taxon>Shewanella</taxon>
    </lineage>
</organism>
<dbReference type="AlphaFoldDB" id="A0A4V2RRP2"/>
<sequence>MRVALGLLMSGTRHHFIPRFLQEGFASHYSGEKAFTWVHRKGVAPFNTNIINSGVEGHFYTTEGDTTADDLITSAEGALASLLDGVRSEDPEFLRDPQLPVLIAHLEVRTRHLRESFLKTGELLASRLIEFLADEDAFAGYMTRRLERDPTILRSSLAEEFVKRGIPMNHLDSVLHLATPLVPALIQAQRADFPRIAAQLRDALPTILKTAAKSGHIKALQSTVAPELRVQRYAELTFRIARVSNMPLILGDSAVLYAVVGPRRYRAFLDADTDLSAVFLPVDSQRVLIGSHEGTVTDVPPDLSNAIARCSLEYFISAENTDQHEALRDQIGADAHMLDQSEIEDIVNESLQ</sequence>
<evidence type="ECO:0000313" key="1">
    <source>
        <dbReference type="EMBL" id="TCN79586.1"/>
    </source>
</evidence>
<dbReference type="Proteomes" id="UP000294832">
    <property type="component" value="Unassembled WGS sequence"/>
</dbReference>
<dbReference type="InterPro" id="IPR025332">
    <property type="entry name" value="DUF4238"/>
</dbReference>
<proteinExistence type="predicted"/>
<comment type="caution">
    <text evidence="1">The sequence shown here is derived from an EMBL/GenBank/DDBJ whole genome shotgun (WGS) entry which is preliminary data.</text>
</comment>
<name>A0A4V2RRP2_9GAMM</name>
<evidence type="ECO:0000313" key="2">
    <source>
        <dbReference type="Proteomes" id="UP000294832"/>
    </source>
</evidence>